<dbReference type="Ensembl" id="ENSSGRT00000089919.1">
    <property type="protein sequence ID" value="ENSSGRP00000084443.1"/>
    <property type="gene ID" value="ENSSGRG00000042601.1"/>
</dbReference>
<dbReference type="GO" id="GO:0046872">
    <property type="term" value="F:metal ion binding"/>
    <property type="evidence" value="ECO:0007669"/>
    <property type="project" value="UniProtKB-KW"/>
</dbReference>
<dbReference type="InParanoid" id="A0A672R782"/>
<dbReference type="Pfam" id="PF13359">
    <property type="entry name" value="DDE_Tnp_4"/>
    <property type="match status" value="1"/>
</dbReference>
<proteinExistence type="inferred from homology"/>
<dbReference type="GO" id="GO:0005634">
    <property type="term" value="C:nucleus"/>
    <property type="evidence" value="ECO:0007669"/>
    <property type="project" value="UniProtKB-SubCell"/>
</dbReference>
<sequence>MCVFFNVLKPLLIFDTVNSKDYFSLQNALIVFQTLLRVIAQHSSPSVWVHNRIDDWWKIVVPETFQVAVAVWKLATNAEYRSVAHLFGVGITTACDCDKDFCSSVETILLPEFIHMPNAEKLKELSLYFEQRWGLPQCVGAINGSHIPILAPQEFHREYFNRKGWYSIVLQAVVDGKGLFWNVFALWELAERGKLLSQQFRNVSGQEVGHYIIGDAAYTLTSWLMKPFSDNGVLTQQQEVGNHKTSKARVVVEHAFGRLKGRWRCLLKHNDCNLEWVKSMVLTGCVLHNLCESHGEEFREDISSRLCICTWLCLRSSSSCSIISLTRVRTLMSPLFLFPGRREDI</sequence>
<comment type="cofactor">
    <cofactor evidence="1">
        <name>a divalent metal cation</name>
        <dbReference type="ChEBI" id="CHEBI:60240"/>
    </cofactor>
</comment>
<evidence type="ECO:0000256" key="6">
    <source>
        <dbReference type="ARBA" id="ARBA00022801"/>
    </source>
</evidence>
<evidence type="ECO:0000259" key="8">
    <source>
        <dbReference type="Pfam" id="PF13359"/>
    </source>
</evidence>
<feature type="domain" description="DDE Tnp4" evidence="8">
    <location>
        <begin position="143"/>
        <end position="289"/>
    </location>
</feature>
<evidence type="ECO:0000256" key="2">
    <source>
        <dbReference type="ARBA" id="ARBA00004123"/>
    </source>
</evidence>
<evidence type="ECO:0000256" key="1">
    <source>
        <dbReference type="ARBA" id="ARBA00001968"/>
    </source>
</evidence>
<name>A0A672R782_SINGR</name>
<comment type="similarity">
    <text evidence="3">Belongs to the HARBI1 family.</text>
</comment>
<accession>A0A672R782</accession>
<keyword evidence="5" id="KW-0479">Metal-binding</keyword>
<reference evidence="9" key="1">
    <citation type="submission" date="2025-08" db="UniProtKB">
        <authorList>
            <consortium name="Ensembl"/>
        </authorList>
    </citation>
    <scope>IDENTIFICATION</scope>
</reference>
<evidence type="ECO:0000313" key="10">
    <source>
        <dbReference type="Proteomes" id="UP000472262"/>
    </source>
</evidence>
<evidence type="ECO:0000256" key="7">
    <source>
        <dbReference type="ARBA" id="ARBA00023242"/>
    </source>
</evidence>
<evidence type="ECO:0000256" key="4">
    <source>
        <dbReference type="ARBA" id="ARBA00022722"/>
    </source>
</evidence>
<dbReference type="AlphaFoldDB" id="A0A672R782"/>
<comment type="subcellular location">
    <subcellularLocation>
        <location evidence="2">Nucleus</location>
    </subcellularLocation>
</comment>
<organism evidence="9 10">
    <name type="scientific">Sinocyclocheilus grahami</name>
    <name type="common">Dianchi golden-line fish</name>
    <name type="synonym">Barbus grahami</name>
    <dbReference type="NCBI Taxonomy" id="75366"/>
    <lineage>
        <taxon>Eukaryota</taxon>
        <taxon>Metazoa</taxon>
        <taxon>Chordata</taxon>
        <taxon>Craniata</taxon>
        <taxon>Vertebrata</taxon>
        <taxon>Euteleostomi</taxon>
        <taxon>Actinopterygii</taxon>
        <taxon>Neopterygii</taxon>
        <taxon>Teleostei</taxon>
        <taxon>Ostariophysi</taxon>
        <taxon>Cypriniformes</taxon>
        <taxon>Cyprinidae</taxon>
        <taxon>Cyprininae</taxon>
        <taxon>Sinocyclocheilus</taxon>
    </lineage>
</organism>
<dbReference type="OMA" id="CESHGES"/>
<dbReference type="GO" id="GO:0016787">
    <property type="term" value="F:hydrolase activity"/>
    <property type="evidence" value="ECO:0007669"/>
    <property type="project" value="UniProtKB-KW"/>
</dbReference>
<keyword evidence="4" id="KW-0540">Nuclease</keyword>
<dbReference type="GO" id="GO:0004518">
    <property type="term" value="F:nuclease activity"/>
    <property type="evidence" value="ECO:0007669"/>
    <property type="project" value="UniProtKB-KW"/>
</dbReference>
<reference evidence="9" key="2">
    <citation type="submission" date="2025-09" db="UniProtKB">
        <authorList>
            <consortium name="Ensembl"/>
        </authorList>
    </citation>
    <scope>IDENTIFICATION</scope>
</reference>
<protein>
    <recommendedName>
        <fullName evidence="8">DDE Tnp4 domain-containing protein</fullName>
    </recommendedName>
</protein>
<keyword evidence="6" id="KW-0378">Hydrolase</keyword>
<keyword evidence="10" id="KW-1185">Reference proteome</keyword>
<dbReference type="Proteomes" id="UP000472262">
    <property type="component" value="Unassembled WGS sequence"/>
</dbReference>
<evidence type="ECO:0000256" key="5">
    <source>
        <dbReference type="ARBA" id="ARBA00022723"/>
    </source>
</evidence>
<dbReference type="PANTHER" id="PTHR22930">
    <property type="match status" value="1"/>
</dbReference>
<keyword evidence="7" id="KW-0539">Nucleus</keyword>
<dbReference type="InterPro" id="IPR045249">
    <property type="entry name" value="HARBI1-like"/>
</dbReference>
<evidence type="ECO:0000313" key="9">
    <source>
        <dbReference type="Ensembl" id="ENSSGRP00000084443.1"/>
    </source>
</evidence>
<dbReference type="PANTHER" id="PTHR22930:SF85">
    <property type="entry name" value="GH03217P-RELATED"/>
    <property type="match status" value="1"/>
</dbReference>
<evidence type="ECO:0000256" key="3">
    <source>
        <dbReference type="ARBA" id="ARBA00006958"/>
    </source>
</evidence>
<dbReference type="InterPro" id="IPR027806">
    <property type="entry name" value="HARBI1_dom"/>
</dbReference>